<dbReference type="EMBL" id="SNSQ01000021">
    <property type="protein sequence ID" value="TEU45525.1"/>
    <property type="molecule type" value="Genomic_DNA"/>
</dbReference>
<dbReference type="InterPro" id="IPR029058">
    <property type="entry name" value="AB_hydrolase_fold"/>
</dbReference>
<sequence length="604" mass="65245">MTPIQFDGCVGWLHEGNRSHGIVICEPLGHEALWLHKLVRSLAEHLADRGFPVLRFHYPASGDSLGDEQDADRFERMLESIRQSVRTLHERVAPDSLTLVGIRAGAALALLAADGMPRLTRFVAIAPVVRGRSYVRELSLVAQRWLDNVPPTVRDAVRDERPFNVLGHAYPDDLVDALRRIDLSHAAANMRTLPARALLVDAPYGDSATLSDALQARGVAASVHTCQDWAVAMREPLWSRLPDALPDTIANWIEDGADTVVRVRAPRPVSGVVPAGKGSVEHLIRVGPQQLVGVLSEPAGDRLCIGAPTLLIANTAANPRIADGRLAVRLARSLAARGIRSLRFDSSGIGDSSERARDDQTDIPYSDQAVGDVVAAARWLKEAGHHKIVAFGICSGAYASLHAAARAPLAGVIAVNLPVFIWPRGQTLTNAVNNQTNSMRGYAASLRNLDKWRRLLAEGRDLRPVLRALIRFVADVMTVPVRRFMERVGRGGGKDTPRGLLRDMSARGIQTHLIYGTFDAGVDVVVRNFGSASSGAFAHLPNVSIDTQDALDHSLRGTAAAQYVIDRCTALLTGWHAPAVPAVSAGTIAKPKPKAETKTKRAIQ</sequence>
<comment type="caution">
    <text evidence="2">The sequence shown here is derived from an EMBL/GenBank/DDBJ whole genome shotgun (WGS) entry which is preliminary data.</text>
</comment>
<dbReference type="SUPFAM" id="SSF53474">
    <property type="entry name" value="alpha/beta-Hydrolases"/>
    <property type="match status" value="2"/>
</dbReference>
<protein>
    <submittedName>
        <fullName evidence="2">Alpha/beta hydrolase</fullName>
    </submittedName>
</protein>
<dbReference type="Pfam" id="PF12146">
    <property type="entry name" value="Hydrolase_4"/>
    <property type="match status" value="1"/>
</dbReference>
<keyword evidence="2" id="KW-0378">Hydrolase</keyword>
<dbReference type="InterPro" id="IPR050261">
    <property type="entry name" value="FrsA_esterase"/>
</dbReference>
<dbReference type="InterPro" id="IPR022742">
    <property type="entry name" value="Hydrolase_4"/>
</dbReference>
<reference evidence="2 3" key="1">
    <citation type="submission" date="2019-03" db="EMBL/GenBank/DDBJ databases">
        <title>Burkholderia cepacia outbreak.</title>
        <authorList>
            <person name="Farzana R."/>
            <person name="Walsh T.R."/>
        </authorList>
    </citation>
    <scope>NUCLEOTIDE SEQUENCE [LARGE SCALE GENOMIC DNA]</scope>
    <source>
        <strain evidence="3">d13</strain>
    </source>
</reference>
<dbReference type="Gene3D" id="3.40.50.1820">
    <property type="entry name" value="alpha/beta hydrolase"/>
    <property type="match status" value="2"/>
</dbReference>
<name>A0AAX2RQ26_BURCE</name>
<dbReference type="PANTHER" id="PTHR22946">
    <property type="entry name" value="DIENELACTONE HYDROLASE DOMAIN-CONTAINING PROTEIN-RELATED"/>
    <property type="match status" value="1"/>
</dbReference>
<evidence type="ECO:0000313" key="3">
    <source>
        <dbReference type="Proteomes" id="UP000298234"/>
    </source>
</evidence>
<gene>
    <name evidence="2" type="ORF">E3D37_19355</name>
</gene>
<feature type="domain" description="Serine aminopeptidase S33" evidence="1">
    <location>
        <begin position="40"/>
        <end position="154"/>
    </location>
</feature>
<evidence type="ECO:0000313" key="2">
    <source>
        <dbReference type="EMBL" id="TEU45525.1"/>
    </source>
</evidence>
<accession>A0AAX2RQ26</accession>
<proteinExistence type="predicted"/>
<dbReference type="Proteomes" id="UP000298234">
    <property type="component" value="Unassembled WGS sequence"/>
</dbReference>
<dbReference type="RefSeq" id="WP_060315058.1">
    <property type="nucleotide sequence ID" value="NZ_CP174350.1"/>
</dbReference>
<evidence type="ECO:0000259" key="1">
    <source>
        <dbReference type="Pfam" id="PF12146"/>
    </source>
</evidence>
<dbReference type="GO" id="GO:0016787">
    <property type="term" value="F:hydrolase activity"/>
    <property type="evidence" value="ECO:0007669"/>
    <property type="project" value="UniProtKB-KW"/>
</dbReference>
<organism evidence="2 3">
    <name type="scientific">Burkholderia cepacia</name>
    <name type="common">Pseudomonas cepacia</name>
    <dbReference type="NCBI Taxonomy" id="292"/>
    <lineage>
        <taxon>Bacteria</taxon>
        <taxon>Pseudomonadati</taxon>
        <taxon>Pseudomonadota</taxon>
        <taxon>Betaproteobacteria</taxon>
        <taxon>Burkholderiales</taxon>
        <taxon>Burkholderiaceae</taxon>
        <taxon>Burkholderia</taxon>
        <taxon>Burkholderia cepacia complex</taxon>
    </lineage>
</organism>
<dbReference type="AlphaFoldDB" id="A0AAX2RQ26"/>